<proteinExistence type="predicted"/>
<evidence type="ECO:0000313" key="2">
    <source>
        <dbReference type="Proteomes" id="UP001500582"/>
    </source>
</evidence>
<sequence>MTDSLTYDYIKLVLERDFPSAYLRFSNNGMLHYELTNMVEVCAPLTRGLDREDEFLKAEVIGIISAYLEEA</sequence>
<comment type="caution">
    <text evidence="1">The sequence shown here is derived from an EMBL/GenBank/DDBJ whole genome shotgun (WGS) entry which is preliminary data.</text>
</comment>
<evidence type="ECO:0000313" key="1">
    <source>
        <dbReference type="EMBL" id="GAA4339670.1"/>
    </source>
</evidence>
<dbReference type="Proteomes" id="UP001500582">
    <property type="component" value="Unassembled WGS sequence"/>
</dbReference>
<name>A0ABP8HI31_9SPHI</name>
<organism evidence="1 2">
    <name type="scientific">Mucilaginibacter gynuensis</name>
    <dbReference type="NCBI Taxonomy" id="1302236"/>
    <lineage>
        <taxon>Bacteria</taxon>
        <taxon>Pseudomonadati</taxon>
        <taxon>Bacteroidota</taxon>
        <taxon>Sphingobacteriia</taxon>
        <taxon>Sphingobacteriales</taxon>
        <taxon>Sphingobacteriaceae</taxon>
        <taxon>Mucilaginibacter</taxon>
    </lineage>
</organism>
<keyword evidence="2" id="KW-1185">Reference proteome</keyword>
<gene>
    <name evidence="1" type="ORF">GCM10023149_50520</name>
</gene>
<reference evidence="2" key="1">
    <citation type="journal article" date="2019" name="Int. J. Syst. Evol. Microbiol.">
        <title>The Global Catalogue of Microorganisms (GCM) 10K type strain sequencing project: providing services to taxonomists for standard genome sequencing and annotation.</title>
        <authorList>
            <consortium name="The Broad Institute Genomics Platform"/>
            <consortium name="The Broad Institute Genome Sequencing Center for Infectious Disease"/>
            <person name="Wu L."/>
            <person name="Ma J."/>
        </authorList>
    </citation>
    <scope>NUCLEOTIDE SEQUENCE [LARGE SCALE GENOMIC DNA]</scope>
    <source>
        <strain evidence="2">JCM 17705</strain>
    </source>
</reference>
<dbReference type="EMBL" id="BAABFT010000023">
    <property type="protein sequence ID" value="GAA4339670.1"/>
    <property type="molecule type" value="Genomic_DNA"/>
</dbReference>
<dbReference type="RefSeq" id="WP_345214006.1">
    <property type="nucleotide sequence ID" value="NZ_BAABFT010000023.1"/>
</dbReference>
<accession>A0ABP8HI31</accession>
<protein>
    <submittedName>
        <fullName evidence="1">Uncharacterized protein</fullName>
    </submittedName>
</protein>